<gene>
    <name evidence="2" type="ORF">M4V62_11535</name>
</gene>
<proteinExistence type="predicted"/>
<accession>A0ABY4PRG6</accession>
<evidence type="ECO:0000256" key="1">
    <source>
        <dbReference type="SAM" id="SignalP"/>
    </source>
</evidence>
<sequence>MRLEPAGTPDRPTRMRGSLLPLLLLVAVTACGSEPGDPPAPAPPSDPRTLVLRVQELHSSPRPWERGDLPRFSLYGGGHVIAPARTSGALRTAVKYRLTPARYRELTDAAHAAGLAHARRHEDTTSTDASLLTVTYRTPHGLRSTRVIAPEAGGDGDRGRVLDFVRTRVPPAPSDTPPPGATAYRPAALAILATGGVGADDATARPWPLRPIAGRCEVVTGEDLVRARQLALGTRQNTRWSSGGTLYAVAFRPLLPDEHTCRDLDRP</sequence>
<evidence type="ECO:0008006" key="4">
    <source>
        <dbReference type="Google" id="ProtNLM"/>
    </source>
</evidence>
<evidence type="ECO:0000313" key="3">
    <source>
        <dbReference type="Proteomes" id="UP000829992"/>
    </source>
</evidence>
<keyword evidence="3" id="KW-1185">Reference proteome</keyword>
<dbReference type="EMBL" id="CP097289">
    <property type="protein sequence ID" value="UQT55675.1"/>
    <property type="molecule type" value="Genomic_DNA"/>
</dbReference>
<name>A0ABY4PRG6_9ACTN</name>
<feature type="chain" id="PRO_5046053890" description="Lipoprotein" evidence="1">
    <location>
        <begin position="33"/>
        <end position="267"/>
    </location>
</feature>
<dbReference type="RefSeq" id="WP_249587163.1">
    <property type="nucleotide sequence ID" value="NZ_BAAAQL010000008.1"/>
</dbReference>
<dbReference type="PROSITE" id="PS51257">
    <property type="entry name" value="PROKAR_LIPOPROTEIN"/>
    <property type="match status" value="1"/>
</dbReference>
<organism evidence="2 3">
    <name type="scientific">Streptomyces durmitorensis</name>
    <dbReference type="NCBI Taxonomy" id="319947"/>
    <lineage>
        <taxon>Bacteria</taxon>
        <taxon>Bacillati</taxon>
        <taxon>Actinomycetota</taxon>
        <taxon>Actinomycetes</taxon>
        <taxon>Kitasatosporales</taxon>
        <taxon>Streptomycetaceae</taxon>
        <taxon>Streptomyces</taxon>
    </lineage>
</organism>
<reference evidence="2 3" key="1">
    <citation type="submission" date="2022-05" db="EMBL/GenBank/DDBJ databases">
        <authorList>
            <person name="Zhou X."/>
            <person name="Li K."/>
            <person name="Man Y."/>
        </authorList>
    </citation>
    <scope>NUCLEOTIDE SEQUENCE [LARGE SCALE GENOMIC DNA]</scope>
    <source>
        <strain evidence="2 3">MS405</strain>
    </source>
</reference>
<keyword evidence="1" id="KW-0732">Signal</keyword>
<dbReference type="Proteomes" id="UP000829992">
    <property type="component" value="Chromosome"/>
</dbReference>
<feature type="signal peptide" evidence="1">
    <location>
        <begin position="1"/>
        <end position="32"/>
    </location>
</feature>
<protein>
    <recommendedName>
        <fullName evidence="4">Lipoprotein</fullName>
    </recommendedName>
</protein>
<evidence type="ECO:0000313" key="2">
    <source>
        <dbReference type="EMBL" id="UQT55675.1"/>
    </source>
</evidence>